<dbReference type="AlphaFoldDB" id="A0A135UNR1"/>
<gene>
    <name evidence="2" type="ORF">CNYM01_02313</name>
</gene>
<name>A0A135UNR1_9PEZI</name>
<feature type="region of interest" description="Disordered" evidence="1">
    <location>
        <begin position="1"/>
        <end position="193"/>
    </location>
</feature>
<comment type="caution">
    <text evidence="2">The sequence shown here is derived from an EMBL/GenBank/DDBJ whole genome shotgun (WGS) entry which is preliminary data.</text>
</comment>
<evidence type="ECO:0000313" key="2">
    <source>
        <dbReference type="EMBL" id="KXH62020.1"/>
    </source>
</evidence>
<dbReference type="EMBL" id="JEMN01000336">
    <property type="protein sequence ID" value="KXH62020.1"/>
    <property type="molecule type" value="Genomic_DNA"/>
</dbReference>
<accession>A0A135UNR1</accession>
<dbReference type="Proteomes" id="UP000070054">
    <property type="component" value="Unassembled WGS sequence"/>
</dbReference>
<organism evidence="2 3">
    <name type="scientific">Colletotrichum nymphaeae SA-01</name>
    <dbReference type="NCBI Taxonomy" id="1460502"/>
    <lineage>
        <taxon>Eukaryota</taxon>
        <taxon>Fungi</taxon>
        <taxon>Dikarya</taxon>
        <taxon>Ascomycota</taxon>
        <taxon>Pezizomycotina</taxon>
        <taxon>Sordariomycetes</taxon>
        <taxon>Hypocreomycetidae</taxon>
        <taxon>Glomerellales</taxon>
        <taxon>Glomerellaceae</taxon>
        <taxon>Colletotrichum</taxon>
        <taxon>Colletotrichum acutatum species complex</taxon>
    </lineage>
</organism>
<evidence type="ECO:0000256" key="1">
    <source>
        <dbReference type="SAM" id="MobiDB-lite"/>
    </source>
</evidence>
<sequence length="193" mass="20725">MTRSSKTNSASHRRSNTSSSHSSSSTSYPSGQHSSTANSYGNPGSYAQPSASGTWYPASNDSHQLQMGSYANSRSSSASAGVSYSQTSVAGSFAGSSDQPRLQEPGWSREDRAAYAQRLSGPTSRAQPQQRTHHDVLSDVSDLGYGYGQQPSSTQTYHYPPQLDDDFGIPSSSRQSSASSRRDTPSRPSRRRD</sequence>
<feature type="compositionally biased region" description="Polar residues" evidence="1">
    <location>
        <begin position="120"/>
        <end position="130"/>
    </location>
</feature>
<evidence type="ECO:0000313" key="3">
    <source>
        <dbReference type="Proteomes" id="UP000070054"/>
    </source>
</evidence>
<reference evidence="2 3" key="1">
    <citation type="submission" date="2014-02" db="EMBL/GenBank/DDBJ databases">
        <title>The genome sequence of Colletotrichum nymphaeae SA-01.</title>
        <authorList>
            <person name="Baroncelli R."/>
            <person name="Thon M.R."/>
        </authorList>
    </citation>
    <scope>NUCLEOTIDE SEQUENCE [LARGE SCALE GENOMIC DNA]</scope>
    <source>
        <strain evidence="2 3">SA-01</strain>
    </source>
</reference>
<feature type="compositionally biased region" description="Low complexity" evidence="1">
    <location>
        <begin position="69"/>
        <end position="88"/>
    </location>
</feature>
<feature type="compositionally biased region" description="Polar residues" evidence="1">
    <location>
        <begin position="37"/>
        <end position="67"/>
    </location>
</feature>
<feature type="compositionally biased region" description="Low complexity" evidence="1">
    <location>
        <begin position="16"/>
        <end position="36"/>
    </location>
</feature>
<protein>
    <submittedName>
        <fullName evidence="2">Uncharacterized protein</fullName>
    </submittedName>
</protein>
<keyword evidence="3" id="KW-1185">Reference proteome</keyword>
<proteinExistence type="predicted"/>